<dbReference type="InterPro" id="IPR013839">
    <property type="entry name" value="DNAligase_adenylation"/>
</dbReference>
<dbReference type="InterPro" id="IPR004150">
    <property type="entry name" value="NAD_DNA_ligase_OB"/>
</dbReference>
<dbReference type="CDD" id="cd00114">
    <property type="entry name" value="LIGANc"/>
    <property type="match status" value="1"/>
</dbReference>
<dbReference type="EC" id="6.5.1.2" evidence="2"/>
<organism evidence="13">
    <name type="scientific">freshwater metagenome</name>
    <dbReference type="NCBI Taxonomy" id="449393"/>
    <lineage>
        <taxon>unclassified sequences</taxon>
        <taxon>metagenomes</taxon>
        <taxon>ecological metagenomes</taxon>
    </lineage>
</organism>
<dbReference type="SUPFAM" id="SSF56091">
    <property type="entry name" value="DNA ligase/mRNA capping enzyme, catalytic domain"/>
    <property type="match status" value="1"/>
</dbReference>
<dbReference type="EMBL" id="CAEZVO010000027">
    <property type="protein sequence ID" value="CAB4630118.1"/>
    <property type="molecule type" value="Genomic_DNA"/>
</dbReference>
<dbReference type="FunFam" id="3.30.470.30:FF:000001">
    <property type="entry name" value="DNA ligase"/>
    <property type="match status" value="1"/>
</dbReference>
<dbReference type="GO" id="GO:0006281">
    <property type="term" value="P:DNA repair"/>
    <property type="evidence" value="ECO:0007669"/>
    <property type="project" value="UniProtKB-KW"/>
</dbReference>
<dbReference type="FunFam" id="1.10.150.20:FF:000006">
    <property type="entry name" value="DNA ligase"/>
    <property type="match status" value="1"/>
</dbReference>
<dbReference type="PIRSF" id="PIRSF001604">
    <property type="entry name" value="LigA"/>
    <property type="match status" value="1"/>
</dbReference>
<evidence type="ECO:0000256" key="11">
    <source>
        <dbReference type="ARBA" id="ARBA00034005"/>
    </source>
</evidence>
<dbReference type="InterPro" id="IPR018239">
    <property type="entry name" value="DNA_ligase_AS"/>
</dbReference>
<protein>
    <recommendedName>
        <fullName evidence="2">DNA ligase (NAD(+))</fullName>
        <ecNumber evidence="2">6.5.1.2</ecNumber>
    </recommendedName>
</protein>
<evidence type="ECO:0000256" key="10">
    <source>
        <dbReference type="ARBA" id="ARBA00023204"/>
    </source>
</evidence>
<dbReference type="SUPFAM" id="SSF50249">
    <property type="entry name" value="Nucleic acid-binding proteins"/>
    <property type="match status" value="1"/>
</dbReference>
<keyword evidence="10" id="KW-0234">DNA repair</keyword>
<dbReference type="Gene3D" id="1.10.287.610">
    <property type="entry name" value="Helix hairpin bin"/>
    <property type="match status" value="1"/>
</dbReference>
<dbReference type="SMART" id="SM00292">
    <property type="entry name" value="BRCT"/>
    <property type="match status" value="1"/>
</dbReference>
<dbReference type="SUPFAM" id="SSF47781">
    <property type="entry name" value="RuvA domain 2-like"/>
    <property type="match status" value="1"/>
</dbReference>
<dbReference type="InterPro" id="IPR012340">
    <property type="entry name" value="NA-bd_OB-fold"/>
</dbReference>
<keyword evidence="3" id="KW-0436">Ligase</keyword>
<dbReference type="SMART" id="SM00532">
    <property type="entry name" value="LIGANc"/>
    <property type="match status" value="1"/>
</dbReference>
<dbReference type="AlphaFoldDB" id="A0A6J6J059"/>
<dbReference type="InterPro" id="IPR036420">
    <property type="entry name" value="BRCT_dom_sf"/>
</dbReference>
<dbReference type="PANTHER" id="PTHR23389:SF9">
    <property type="entry name" value="DNA LIGASE"/>
    <property type="match status" value="1"/>
</dbReference>
<keyword evidence="5" id="KW-0479">Metal-binding</keyword>
<evidence type="ECO:0000256" key="6">
    <source>
        <dbReference type="ARBA" id="ARBA00022763"/>
    </source>
</evidence>
<keyword evidence="4" id="KW-0235">DNA replication</keyword>
<feature type="domain" description="BRCT" evidence="12">
    <location>
        <begin position="638"/>
        <end position="716"/>
    </location>
</feature>
<gene>
    <name evidence="13" type="ORF">UFOPK2044_00317</name>
</gene>
<dbReference type="GO" id="GO:0006260">
    <property type="term" value="P:DNA replication"/>
    <property type="evidence" value="ECO:0007669"/>
    <property type="project" value="UniProtKB-KW"/>
</dbReference>
<dbReference type="SUPFAM" id="SSF52113">
    <property type="entry name" value="BRCT domain"/>
    <property type="match status" value="1"/>
</dbReference>
<evidence type="ECO:0000256" key="8">
    <source>
        <dbReference type="ARBA" id="ARBA00022842"/>
    </source>
</evidence>
<dbReference type="NCBIfam" id="NF005932">
    <property type="entry name" value="PRK07956.1"/>
    <property type="match status" value="1"/>
</dbReference>
<dbReference type="Pfam" id="PF12826">
    <property type="entry name" value="HHH_2"/>
    <property type="match status" value="1"/>
</dbReference>
<evidence type="ECO:0000256" key="4">
    <source>
        <dbReference type="ARBA" id="ARBA00022705"/>
    </source>
</evidence>
<dbReference type="Gene3D" id="3.40.50.10190">
    <property type="entry name" value="BRCT domain"/>
    <property type="match status" value="1"/>
</dbReference>
<evidence type="ECO:0000259" key="12">
    <source>
        <dbReference type="PROSITE" id="PS50172"/>
    </source>
</evidence>
<dbReference type="HAMAP" id="MF_01588">
    <property type="entry name" value="DNA_ligase_A"/>
    <property type="match status" value="1"/>
</dbReference>
<dbReference type="GO" id="GO:0003911">
    <property type="term" value="F:DNA ligase (NAD+) activity"/>
    <property type="evidence" value="ECO:0007669"/>
    <property type="project" value="UniProtKB-EC"/>
</dbReference>
<proteinExistence type="inferred from homology"/>
<dbReference type="InterPro" id="IPR010994">
    <property type="entry name" value="RuvA_2-like"/>
</dbReference>
<evidence type="ECO:0000256" key="9">
    <source>
        <dbReference type="ARBA" id="ARBA00023027"/>
    </source>
</evidence>
<dbReference type="Gene3D" id="1.10.150.20">
    <property type="entry name" value="5' to 3' exonuclease, C-terminal subdomain"/>
    <property type="match status" value="2"/>
</dbReference>
<keyword evidence="7" id="KW-0862">Zinc</keyword>
<dbReference type="InterPro" id="IPR001679">
    <property type="entry name" value="DNA_ligase"/>
</dbReference>
<keyword evidence="9" id="KW-0520">NAD</keyword>
<dbReference type="Pfam" id="PF00533">
    <property type="entry name" value="BRCT"/>
    <property type="match status" value="1"/>
</dbReference>
<dbReference type="Pfam" id="PF01653">
    <property type="entry name" value="DNA_ligase_aden"/>
    <property type="match status" value="1"/>
</dbReference>
<dbReference type="Pfam" id="PF03119">
    <property type="entry name" value="DNA_ligase_ZBD"/>
    <property type="match status" value="1"/>
</dbReference>
<dbReference type="Pfam" id="PF03120">
    <property type="entry name" value="OB_DNA_ligase"/>
    <property type="match status" value="1"/>
</dbReference>
<keyword evidence="6" id="KW-0227">DNA damage</keyword>
<dbReference type="InterPro" id="IPR004149">
    <property type="entry name" value="Znf_DNAligase_C4"/>
</dbReference>
<dbReference type="Gene3D" id="2.40.50.140">
    <property type="entry name" value="Nucleic acid-binding proteins"/>
    <property type="match status" value="1"/>
</dbReference>
<evidence type="ECO:0000256" key="3">
    <source>
        <dbReference type="ARBA" id="ARBA00022598"/>
    </source>
</evidence>
<sequence>MKDELAPKQLHKQTSLSAAAERVNLLVDELNSHRRAYYDNNTVLISDAQYDLLFLELEELERKFPELITGDSPTQTVGGSANQTFSPVEHLEKMMSLDNSFSPEELAAWGERAGAGPYLCELKIDGLAVNLRYLKGRLVSAATRGDGSVGEDVTANVLTIGSIPKQLLGKNHPAQVEVRGEVFIGVDDFSKLNEALVAEGKSPFANPRNCASGSLRQKESSVTASRPLQMLVHGIGAWSDAPVQNQSDLYELLAKWGLPTTDKYKVVTSIPEVLQYIDDFEKRRHKLEHEIDGVVVKIDDLSRQRELGFTSRAPRWAIAYKYAPEQVNTKLLDIKVSIGRTGRATPFAVVSPVKVAGSVVEFATLHNQDVVKAKGILIGDTIVLRKAGDVIPEILGPVIELRDGTEKPFVMPKKCPDCNSALAPSSEGDIDLRCQNSKSCPAQLRERVAYLGSRSVLDIEALGYVAACALTQPVEPKIAPLKSEADLFNLKLEDLLPIRALVLDADTGLPKLDDSGKPKVVDFFKKKDGTPAEAAIKLLKNLEDSKVKPLWRILVALSIRHVGPVAARSLTSHFGSLDRIFAASEEELSVVDGVGQTLAQSIKDWISVDWHREIVESWRKAGVLLEIPGHAGPGALATSDGLFSGLSIVATGSLKDFTREQIEEAIISNGGKAASSVSKKTAFVIAGENAGSKLAKAEELGVEIIDEAEFKRRLAK</sequence>
<comment type="cofactor">
    <cofactor evidence="1">
        <name>Mg(2+)</name>
        <dbReference type="ChEBI" id="CHEBI:18420"/>
    </cofactor>
</comment>
<dbReference type="PROSITE" id="PS50172">
    <property type="entry name" value="BRCT"/>
    <property type="match status" value="1"/>
</dbReference>
<evidence type="ECO:0000313" key="13">
    <source>
        <dbReference type="EMBL" id="CAB4630118.1"/>
    </source>
</evidence>
<dbReference type="NCBIfam" id="TIGR00575">
    <property type="entry name" value="dnlj"/>
    <property type="match status" value="1"/>
</dbReference>
<accession>A0A6J6J059</accession>
<dbReference type="GO" id="GO:0046872">
    <property type="term" value="F:metal ion binding"/>
    <property type="evidence" value="ECO:0007669"/>
    <property type="project" value="UniProtKB-KW"/>
</dbReference>
<evidence type="ECO:0000256" key="2">
    <source>
        <dbReference type="ARBA" id="ARBA00012722"/>
    </source>
</evidence>
<dbReference type="FunFam" id="2.40.50.140:FF:000012">
    <property type="entry name" value="DNA ligase"/>
    <property type="match status" value="1"/>
</dbReference>
<dbReference type="InterPro" id="IPR041663">
    <property type="entry name" value="DisA/LigA_HHH"/>
</dbReference>
<dbReference type="PROSITE" id="PS01055">
    <property type="entry name" value="DNA_LIGASE_N1"/>
    <property type="match status" value="1"/>
</dbReference>
<dbReference type="Gene3D" id="6.20.10.30">
    <property type="match status" value="1"/>
</dbReference>
<dbReference type="PANTHER" id="PTHR23389">
    <property type="entry name" value="CHROMOSOME TRANSMISSION FIDELITY FACTOR 18"/>
    <property type="match status" value="1"/>
</dbReference>
<dbReference type="Gene3D" id="3.30.470.30">
    <property type="entry name" value="DNA ligase/mRNA capping enzyme"/>
    <property type="match status" value="1"/>
</dbReference>
<keyword evidence="8" id="KW-0460">Magnesium</keyword>
<evidence type="ECO:0000256" key="7">
    <source>
        <dbReference type="ARBA" id="ARBA00022833"/>
    </source>
</evidence>
<evidence type="ECO:0000256" key="5">
    <source>
        <dbReference type="ARBA" id="ARBA00022723"/>
    </source>
</evidence>
<dbReference type="CDD" id="cd17748">
    <property type="entry name" value="BRCT_DNA_ligase_like"/>
    <property type="match status" value="1"/>
</dbReference>
<dbReference type="GO" id="GO:0005829">
    <property type="term" value="C:cytosol"/>
    <property type="evidence" value="ECO:0007669"/>
    <property type="project" value="TreeGrafter"/>
</dbReference>
<dbReference type="InterPro" id="IPR013840">
    <property type="entry name" value="DNAligase_N"/>
</dbReference>
<dbReference type="InterPro" id="IPR001357">
    <property type="entry name" value="BRCT_dom"/>
</dbReference>
<reference evidence="13" key="1">
    <citation type="submission" date="2020-05" db="EMBL/GenBank/DDBJ databases">
        <authorList>
            <person name="Chiriac C."/>
            <person name="Salcher M."/>
            <person name="Ghai R."/>
            <person name="Kavagutti S V."/>
        </authorList>
    </citation>
    <scope>NUCLEOTIDE SEQUENCE</scope>
</reference>
<evidence type="ECO:0000256" key="1">
    <source>
        <dbReference type="ARBA" id="ARBA00001946"/>
    </source>
</evidence>
<name>A0A6J6J059_9ZZZZ</name>
<comment type="catalytic activity">
    <reaction evidence="11">
        <text>NAD(+) + (deoxyribonucleotide)n-3'-hydroxyl + 5'-phospho-(deoxyribonucleotide)m = (deoxyribonucleotide)n+m + AMP + beta-nicotinamide D-nucleotide.</text>
        <dbReference type="EC" id="6.5.1.2"/>
    </reaction>
</comment>